<dbReference type="EMBL" id="MRWU01000023">
    <property type="protein sequence ID" value="OSX89965.1"/>
    <property type="molecule type" value="Genomic_DNA"/>
</dbReference>
<comment type="caution">
    <text evidence="1">The sequence shown here is derived from an EMBL/GenBank/DDBJ whole genome shotgun (WGS) entry which is preliminary data.</text>
</comment>
<protein>
    <submittedName>
        <fullName evidence="1">Uncharacterized protein</fullName>
    </submittedName>
</protein>
<evidence type="ECO:0000313" key="2">
    <source>
        <dbReference type="Proteomes" id="UP000194131"/>
    </source>
</evidence>
<accession>A0AAP7W4M1</accession>
<proteinExistence type="predicted"/>
<name>A0AAP7W4M1_BACMY</name>
<sequence>MRIDLPDKVTKYDHVDLYDENGSKVDIKSTDALIPYKK</sequence>
<organism evidence="1 2">
    <name type="scientific">Bacillus mycoides</name>
    <dbReference type="NCBI Taxonomy" id="1405"/>
    <lineage>
        <taxon>Bacteria</taxon>
        <taxon>Bacillati</taxon>
        <taxon>Bacillota</taxon>
        <taxon>Bacilli</taxon>
        <taxon>Bacillales</taxon>
        <taxon>Bacillaceae</taxon>
        <taxon>Bacillus</taxon>
        <taxon>Bacillus cereus group</taxon>
    </lineage>
</organism>
<dbReference type="AlphaFoldDB" id="A0AAP7W4M1"/>
<gene>
    <name evidence="1" type="ORF">S3E15_02871</name>
</gene>
<evidence type="ECO:0000313" key="1">
    <source>
        <dbReference type="EMBL" id="OSX89965.1"/>
    </source>
</evidence>
<reference evidence="1 2" key="1">
    <citation type="submission" date="2016-12" db="EMBL/GenBank/DDBJ databases">
        <title>Genome Sequences of Twelve Sporeforming Bacillus Species Isolated from Foods.</title>
        <authorList>
            <person name="De Jong A."/>
            <person name="Holsappel S."/>
            <person name="Kuipers O.P."/>
        </authorList>
    </citation>
    <scope>NUCLEOTIDE SEQUENCE [LARGE SCALE GENOMIC DNA]</scope>
    <source>
        <strain evidence="1 2">S3E15</strain>
    </source>
</reference>
<dbReference type="Proteomes" id="UP000194131">
    <property type="component" value="Unassembled WGS sequence"/>
</dbReference>